<dbReference type="Gene3D" id="3.30.70.1900">
    <property type="match status" value="1"/>
</dbReference>
<evidence type="ECO:0000256" key="1">
    <source>
        <dbReference type="ARBA" id="ARBA00005937"/>
    </source>
</evidence>
<dbReference type="EMBL" id="CP018335">
    <property type="protein sequence ID" value="APM39052.1"/>
    <property type="molecule type" value="Genomic_DNA"/>
</dbReference>
<evidence type="ECO:0000256" key="3">
    <source>
        <dbReference type="ARBA" id="ARBA00023118"/>
    </source>
</evidence>
<proteinExistence type="inferred from homology"/>
<evidence type="ECO:0000313" key="7">
    <source>
        <dbReference type="Proteomes" id="UP000184604"/>
    </source>
</evidence>
<feature type="domain" description="CRISPR associated protein Cas6 C-terminal" evidence="5">
    <location>
        <begin position="113"/>
        <end position="232"/>
    </location>
</feature>
<organism evidence="6 7">
    <name type="scientific">Clostridium kluyveri</name>
    <dbReference type="NCBI Taxonomy" id="1534"/>
    <lineage>
        <taxon>Bacteria</taxon>
        <taxon>Bacillati</taxon>
        <taxon>Bacillota</taxon>
        <taxon>Clostridia</taxon>
        <taxon>Eubacteriales</taxon>
        <taxon>Clostridiaceae</taxon>
        <taxon>Clostridium</taxon>
    </lineage>
</organism>
<name>A0A1L5F7V4_CLOKL</name>
<dbReference type="Gene3D" id="3.30.70.1890">
    <property type="match status" value="1"/>
</dbReference>
<gene>
    <name evidence="6" type="ORF">BS101_09990</name>
</gene>
<evidence type="ECO:0000256" key="2">
    <source>
        <dbReference type="ARBA" id="ARBA00022884"/>
    </source>
</evidence>
<dbReference type="GO" id="GO:0003723">
    <property type="term" value="F:RNA binding"/>
    <property type="evidence" value="ECO:0007669"/>
    <property type="project" value="UniProtKB-KW"/>
</dbReference>
<dbReference type="InterPro" id="IPR010156">
    <property type="entry name" value="CRISPR-assoc_prot_Cas6"/>
</dbReference>
<evidence type="ECO:0000259" key="5">
    <source>
        <dbReference type="Pfam" id="PF01881"/>
    </source>
</evidence>
<evidence type="ECO:0000256" key="4">
    <source>
        <dbReference type="PIRSR" id="PIRSR005054-1"/>
    </source>
</evidence>
<dbReference type="InterPro" id="IPR045747">
    <property type="entry name" value="CRISPR-assoc_prot_Cas6_N_sf"/>
</dbReference>
<dbReference type="GO" id="GO:0051607">
    <property type="term" value="P:defense response to virus"/>
    <property type="evidence" value="ECO:0007669"/>
    <property type="project" value="UniProtKB-KW"/>
</dbReference>
<dbReference type="NCBIfam" id="TIGR01877">
    <property type="entry name" value="cas_cas6"/>
    <property type="match status" value="1"/>
</dbReference>
<dbReference type="Pfam" id="PF01881">
    <property type="entry name" value="Cas_Cas6_C"/>
    <property type="match status" value="1"/>
</dbReference>
<dbReference type="AlphaFoldDB" id="A0A1L5F7V4"/>
<protein>
    <submittedName>
        <fullName evidence="6">CRISPR-associated endoribonuclease Cas6</fullName>
    </submittedName>
</protein>
<dbReference type="InterPro" id="IPR049435">
    <property type="entry name" value="Cas_Cas6_C"/>
</dbReference>
<dbReference type="Proteomes" id="UP000184604">
    <property type="component" value="Chromosome"/>
</dbReference>
<reference evidence="6 7" key="1">
    <citation type="submission" date="2016-12" db="EMBL/GenBank/DDBJ databases">
        <title>Complete genome sequence of Clostridium kluyveri JZZ isolated from the pit mud of a Chinese flavor liquor-making factory.</title>
        <authorList>
            <person name="Wang Y."/>
        </authorList>
    </citation>
    <scope>NUCLEOTIDE SEQUENCE [LARGE SCALE GENOMIC DNA]</scope>
    <source>
        <strain evidence="6 7">JZZ</strain>
    </source>
</reference>
<dbReference type="CDD" id="cd21140">
    <property type="entry name" value="Cas6_I-like"/>
    <property type="match status" value="1"/>
</dbReference>
<keyword evidence="2" id="KW-0694">RNA-binding</keyword>
<feature type="site" description="Transition state stabilizer" evidence="4">
    <location>
        <position position="42"/>
    </location>
</feature>
<evidence type="ECO:0000313" key="6">
    <source>
        <dbReference type="EMBL" id="APM39052.1"/>
    </source>
</evidence>
<keyword evidence="3" id="KW-0051">Antiviral defense</keyword>
<comment type="similarity">
    <text evidence="1">Belongs to the CRISPR-associated protein Cas6/Cse3/CasE family.</text>
</comment>
<dbReference type="PIRSF" id="PIRSF005054">
    <property type="entry name" value="PF1131"/>
    <property type="match status" value="1"/>
</dbReference>
<sequence>MIKFVRQYNSIMQAVILNWLGNENYQKFIHDCGFKFENRRYKLFTFSKIYGKFKIYRDKKIISFFDNANFTVSSLEDRFLNYLVLNVIAKDNFKFGNNIVGIEGIESAYSKLSEKEIVYTKSPIVVYSTFQNYQGNKTYYYNPLESEFSELIRRNLIHKYKAYYGAEPSDKCFSITPLYREKLKQRIVMYKGYVIKGWDGEFLIQGSKELMDIAYNAGIGSKNSQGFGCIEVKRK</sequence>
<dbReference type="GO" id="GO:0016788">
    <property type="term" value="F:hydrolase activity, acting on ester bonds"/>
    <property type="evidence" value="ECO:0007669"/>
    <property type="project" value="InterPro"/>
</dbReference>
<dbReference type="PANTHER" id="PTHR36984">
    <property type="entry name" value="CRISPR-ASSOCIATED ENDORIBONUCLEASE CAS6 1"/>
    <property type="match status" value="1"/>
</dbReference>
<accession>A0A1L5F7V4</accession>
<dbReference type="PANTHER" id="PTHR36984:SF1">
    <property type="entry name" value="CRISPR-ASSOCIATED ENDORIBONUCLEASE CAS6 1"/>
    <property type="match status" value="1"/>
</dbReference>